<dbReference type="PANTHER" id="PTHR38048">
    <property type="entry name" value="EXPRESSED PROTEIN"/>
    <property type="match status" value="1"/>
</dbReference>
<dbReference type="InterPro" id="IPR012312">
    <property type="entry name" value="Hemerythrin-like"/>
</dbReference>
<protein>
    <submittedName>
        <fullName evidence="2">13179_t:CDS:1</fullName>
    </submittedName>
</protein>
<proteinExistence type="predicted"/>
<comment type="caution">
    <text evidence="2">The sequence shown here is derived from an EMBL/GenBank/DDBJ whole genome shotgun (WGS) entry which is preliminary data.</text>
</comment>
<name>A0A9N9HXM5_9GLOM</name>
<organism evidence="2 3">
    <name type="scientific">Acaulospora morrowiae</name>
    <dbReference type="NCBI Taxonomy" id="94023"/>
    <lineage>
        <taxon>Eukaryota</taxon>
        <taxon>Fungi</taxon>
        <taxon>Fungi incertae sedis</taxon>
        <taxon>Mucoromycota</taxon>
        <taxon>Glomeromycotina</taxon>
        <taxon>Glomeromycetes</taxon>
        <taxon>Diversisporales</taxon>
        <taxon>Acaulosporaceae</taxon>
        <taxon>Acaulospora</taxon>
    </lineage>
</organism>
<feature type="domain" description="Hemerythrin-like" evidence="1">
    <location>
        <begin position="20"/>
        <end position="136"/>
    </location>
</feature>
<reference evidence="2" key="1">
    <citation type="submission" date="2021-06" db="EMBL/GenBank/DDBJ databases">
        <authorList>
            <person name="Kallberg Y."/>
            <person name="Tangrot J."/>
            <person name="Rosling A."/>
        </authorList>
    </citation>
    <scope>NUCLEOTIDE SEQUENCE</scope>
    <source>
        <strain evidence="2">CL551</strain>
    </source>
</reference>
<keyword evidence="3" id="KW-1185">Reference proteome</keyword>
<sequence>MSEKTSVDAFESFHKGVFLVHETLRSGMDQILEHAPKVSCSDVPNFIGYVKAFIAHLTTHHDHEELIIFPAIKPKIPIDEFLEDHRKLNKVLNSLSDYTTQVTKKKVTYESAKVVEFITQLGDIVRPHLKHEESVFTVESLRENMTKEELEKINNDIADSIKKEGGATTTLPFLLHHLDQEGRQFMVYDSMPKPVRVILLPVFVNWHKGYWKYAKYQSL</sequence>
<dbReference type="Proteomes" id="UP000789342">
    <property type="component" value="Unassembled WGS sequence"/>
</dbReference>
<evidence type="ECO:0000313" key="2">
    <source>
        <dbReference type="EMBL" id="CAG8711088.1"/>
    </source>
</evidence>
<dbReference type="CDD" id="cd12108">
    <property type="entry name" value="Hr-like"/>
    <property type="match status" value="1"/>
</dbReference>
<evidence type="ECO:0000259" key="1">
    <source>
        <dbReference type="Pfam" id="PF01814"/>
    </source>
</evidence>
<evidence type="ECO:0000313" key="3">
    <source>
        <dbReference type="Proteomes" id="UP000789342"/>
    </source>
</evidence>
<dbReference type="InterPro" id="IPR053206">
    <property type="entry name" value="Dimeric_xanthone_biosynth"/>
</dbReference>
<dbReference type="OrthoDB" id="58416at2759"/>
<dbReference type="PANTHER" id="PTHR38048:SF1">
    <property type="entry name" value="HEMERYTHRIN-LIKE DOMAIN-CONTAINING PROTEIN"/>
    <property type="match status" value="1"/>
</dbReference>
<dbReference type="AlphaFoldDB" id="A0A9N9HXM5"/>
<dbReference type="EMBL" id="CAJVPV010019408">
    <property type="protein sequence ID" value="CAG8711088.1"/>
    <property type="molecule type" value="Genomic_DNA"/>
</dbReference>
<dbReference type="Gene3D" id="1.20.120.520">
    <property type="entry name" value="nmb1532 protein domain like"/>
    <property type="match status" value="1"/>
</dbReference>
<dbReference type="Pfam" id="PF01814">
    <property type="entry name" value="Hemerythrin"/>
    <property type="match status" value="1"/>
</dbReference>
<gene>
    <name evidence="2" type="ORF">AMORRO_LOCUS12695</name>
</gene>
<accession>A0A9N9HXM5</accession>